<accession>A0A1T5HZP2</accession>
<evidence type="ECO:0000313" key="2">
    <source>
        <dbReference type="Proteomes" id="UP000189966"/>
    </source>
</evidence>
<dbReference type="EMBL" id="FUZI01000002">
    <property type="protein sequence ID" value="SKC32232.1"/>
    <property type="molecule type" value="Genomic_DNA"/>
</dbReference>
<dbReference type="PANTHER" id="PTHR34801:SF6">
    <property type="entry name" value="SLL1620 PROTEIN"/>
    <property type="match status" value="1"/>
</dbReference>
<gene>
    <name evidence="1" type="ORF">CZ809_01748</name>
</gene>
<sequence>MKIIGFITAIGGLISGCADPQATPWQRQIDMPCDNKSHCVSTLEQREKFKLAPFTLTAKGIQRWSDIIAVAQTLPGAKLIEHDDTYFHIEVTSAVFGFVDDFEVKQHAQQLHVRSISRSGYSDFGVNRKRAHQFRTQLVEQQLIHDTSTTSD</sequence>
<evidence type="ECO:0000313" key="1">
    <source>
        <dbReference type="EMBL" id="SKC32232.1"/>
    </source>
</evidence>
<organism evidence="1 2">
    <name type="scientific">Photobacterium piscicola</name>
    <dbReference type="NCBI Taxonomy" id="1378299"/>
    <lineage>
        <taxon>Bacteria</taxon>
        <taxon>Pseudomonadati</taxon>
        <taxon>Pseudomonadota</taxon>
        <taxon>Gammaproteobacteria</taxon>
        <taxon>Vibrionales</taxon>
        <taxon>Vibrionaceae</taxon>
        <taxon>Photobacterium</taxon>
    </lineage>
</organism>
<dbReference type="InterPro" id="IPR010865">
    <property type="entry name" value="DUF1499"/>
</dbReference>
<dbReference type="Pfam" id="PF07386">
    <property type="entry name" value="DUF1499"/>
    <property type="match status" value="1"/>
</dbReference>
<dbReference type="Proteomes" id="UP000189966">
    <property type="component" value="Unassembled WGS sequence"/>
</dbReference>
<reference evidence="1 2" key="1">
    <citation type="submission" date="2017-02" db="EMBL/GenBank/DDBJ databases">
        <authorList>
            <person name="Peterson S.W."/>
        </authorList>
    </citation>
    <scope>NUCLEOTIDE SEQUENCE [LARGE SCALE GENOMIC DNA]</scope>
    <source>
        <strain evidence="2">type strain: NCCB 100098</strain>
    </source>
</reference>
<dbReference type="PANTHER" id="PTHR34801">
    <property type="entry name" value="EXPRESSED PROTEIN"/>
    <property type="match status" value="1"/>
</dbReference>
<dbReference type="PIRSF" id="PIRSF026426">
    <property type="entry name" value="DUF1499"/>
    <property type="match status" value="1"/>
</dbReference>
<proteinExistence type="predicted"/>
<dbReference type="PROSITE" id="PS51257">
    <property type="entry name" value="PROKAR_LIPOPROTEIN"/>
    <property type="match status" value="1"/>
</dbReference>
<dbReference type="OrthoDB" id="9793534at2"/>
<dbReference type="RefSeq" id="WP_144396173.1">
    <property type="nucleotide sequence ID" value="NZ_FUZI01000002.1"/>
</dbReference>
<evidence type="ECO:0008006" key="3">
    <source>
        <dbReference type="Google" id="ProtNLM"/>
    </source>
</evidence>
<dbReference type="AlphaFoldDB" id="A0A1T5HZP2"/>
<name>A0A1T5HZP2_9GAMM</name>
<protein>
    <recommendedName>
        <fullName evidence="3">DUF1499 domain-containing protein</fullName>
    </recommendedName>
</protein>